<evidence type="ECO:0000313" key="4">
    <source>
        <dbReference type="Proteomes" id="UP001316803"/>
    </source>
</evidence>
<feature type="compositionally biased region" description="Polar residues" evidence="1">
    <location>
        <begin position="379"/>
        <end position="395"/>
    </location>
</feature>
<evidence type="ECO:0000259" key="2">
    <source>
        <dbReference type="Pfam" id="PF06985"/>
    </source>
</evidence>
<evidence type="ECO:0000313" key="3">
    <source>
        <dbReference type="EMBL" id="KAK5956560.1"/>
    </source>
</evidence>
<feature type="compositionally biased region" description="Polar residues" evidence="1">
    <location>
        <begin position="403"/>
        <end position="412"/>
    </location>
</feature>
<comment type="caution">
    <text evidence="3">The sequence shown here is derived from an EMBL/GenBank/DDBJ whole genome shotgun (WGS) entry which is preliminary data.</text>
</comment>
<feature type="region of interest" description="Disordered" evidence="1">
    <location>
        <begin position="350"/>
        <end position="449"/>
    </location>
</feature>
<dbReference type="Pfam" id="PF06985">
    <property type="entry name" value="HET"/>
    <property type="match status" value="1"/>
</dbReference>
<dbReference type="EMBL" id="JAKLMC020000004">
    <property type="protein sequence ID" value="KAK5956560.1"/>
    <property type="molecule type" value="Genomic_DNA"/>
</dbReference>
<evidence type="ECO:0000256" key="1">
    <source>
        <dbReference type="SAM" id="MobiDB-lite"/>
    </source>
</evidence>
<reference evidence="3 4" key="1">
    <citation type="submission" date="2022-12" db="EMBL/GenBank/DDBJ databases">
        <title>Genomic features and morphological characterization of a novel Knufia sp. strain isolated from spacecraft assembly facility.</title>
        <authorList>
            <person name="Teixeira M."/>
            <person name="Chander A.M."/>
            <person name="Stajich J.E."/>
            <person name="Venkateswaran K."/>
        </authorList>
    </citation>
    <scope>NUCLEOTIDE SEQUENCE [LARGE SCALE GENOMIC DNA]</scope>
    <source>
        <strain evidence="3 4">FJI-L2-BK-P2</strain>
    </source>
</reference>
<dbReference type="Proteomes" id="UP001316803">
    <property type="component" value="Unassembled WGS sequence"/>
</dbReference>
<dbReference type="InterPro" id="IPR010730">
    <property type="entry name" value="HET"/>
</dbReference>
<dbReference type="InterPro" id="IPR052895">
    <property type="entry name" value="HetReg/Transcr_Mod"/>
</dbReference>
<sequence>MTARYVYKDLEEGQIRLLKLLPDERMLLGEIEHYEVFPRTAEQSALPFEPYENENQSPEVPRYHALSHHWDPRPDDEDALPQLFIKGQNALYTIPLRQSLFEALRAIRAKMRSMSDTENVHIKGDPTRKKSEGIQWTRYLWIDAICINQKSTEDKNTQLPLMGTIYNCALSVIVWLGMPDDQGRTRKGIEFVKELKHLQKLRDFLEKPEHKESWQSFAALTRKAWFTRLWIVQEIAAAREAVLLSDDMILSWDDFAGALSLFVSTFKQVRAVLAEDGVFAKERDFFGEIKLSGANILVETRRALLRKRKDGEIAEHRKSLEALLTSLSRFEVTDPHDIVYAILWLSSDAGPGKRGQRKSHPFNLSTPAPSPIQIRPAHQANSSSGPTACPAQTPSECLALSIPDQSPLTPAGSSRKRQRSATKPMKSRKRQRLESPIHTQTADSGGVPTAVTNDFALAVIPAITVSEQQEEQNEADESLPDDVITIDYKMPVYDLCAQVMKHIITTTERLDILCFHWAPGPGDGEAPHPSWLPYTMRNKYAAPMSGTEHNEEIVSRVHADPLIGQPGAQARHYLACGRTRARRITIDKNRILHANGHRLATITETCERATNAVIPFEWREALNWTDNSLDPPDIFWRTLVADKGPDELTGAPPDRFSFACKWAFELGAKRTHVDLKEVRNNGKVEAPLVEFLDTAIATTWNRKLFVSARCQNDDSGARIIGLGPGEAKVGDMICVLRGCAVPVLLRPKRGLTSHLAVPTQTQAPRIITDMQDPPLKEDCTLVGECYVDGFMHGECYKYVDDHGIPRQEFRIH</sequence>
<name>A0AAN8ELM8_9EURO</name>
<feature type="compositionally biased region" description="Basic residues" evidence="1">
    <location>
        <begin position="414"/>
        <end position="431"/>
    </location>
</feature>
<feature type="domain" description="Heterokaryon incompatibility" evidence="2">
    <location>
        <begin position="63"/>
        <end position="234"/>
    </location>
</feature>
<protein>
    <recommendedName>
        <fullName evidence="2">Heterokaryon incompatibility domain-containing protein</fullName>
    </recommendedName>
</protein>
<dbReference type="PANTHER" id="PTHR24148:SF64">
    <property type="entry name" value="HETEROKARYON INCOMPATIBILITY DOMAIN-CONTAINING PROTEIN"/>
    <property type="match status" value="1"/>
</dbReference>
<dbReference type="AlphaFoldDB" id="A0AAN8ELM8"/>
<proteinExistence type="predicted"/>
<keyword evidence="4" id="KW-1185">Reference proteome</keyword>
<organism evidence="3 4">
    <name type="scientific">Knufia fluminis</name>
    <dbReference type="NCBI Taxonomy" id="191047"/>
    <lineage>
        <taxon>Eukaryota</taxon>
        <taxon>Fungi</taxon>
        <taxon>Dikarya</taxon>
        <taxon>Ascomycota</taxon>
        <taxon>Pezizomycotina</taxon>
        <taxon>Eurotiomycetes</taxon>
        <taxon>Chaetothyriomycetidae</taxon>
        <taxon>Chaetothyriales</taxon>
        <taxon>Trichomeriaceae</taxon>
        <taxon>Knufia</taxon>
    </lineage>
</organism>
<accession>A0AAN8ELM8</accession>
<gene>
    <name evidence="3" type="ORF">OHC33_002045</name>
</gene>
<dbReference type="PANTHER" id="PTHR24148">
    <property type="entry name" value="ANKYRIN REPEAT DOMAIN-CONTAINING PROTEIN 39 HOMOLOG-RELATED"/>
    <property type="match status" value="1"/>
</dbReference>